<evidence type="ECO:0000313" key="2">
    <source>
        <dbReference type="Proteomes" id="UP000235392"/>
    </source>
</evidence>
<organism evidence="1 2">
    <name type="scientific">Puccinia coronata f. sp. avenae</name>
    <dbReference type="NCBI Taxonomy" id="200324"/>
    <lineage>
        <taxon>Eukaryota</taxon>
        <taxon>Fungi</taxon>
        <taxon>Dikarya</taxon>
        <taxon>Basidiomycota</taxon>
        <taxon>Pucciniomycotina</taxon>
        <taxon>Pucciniomycetes</taxon>
        <taxon>Pucciniales</taxon>
        <taxon>Pucciniaceae</taxon>
        <taxon>Puccinia</taxon>
    </lineage>
</organism>
<sequence length="164" mass="17933">MCHPLLLTVHPILQEAEVPGPVAQSQRTITPSPAPTNDHTLTAVCSVPPLVVVGPTRAMKTRSLSPRVLAALISVALLGHTMAGHDQTDYCSGRYMLDQRPYRKSFRCTGDPRSPSYCPHTIIIDVNPFVCRGCRLTFGQTEELIQGCPVHSPLQQLPTRASRI</sequence>
<dbReference type="EMBL" id="PGCI01000222">
    <property type="protein sequence ID" value="PLW33339.1"/>
    <property type="molecule type" value="Genomic_DNA"/>
</dbReference>
<protein>
    <submittedName>
        <fullName evidence="1">Uncharacterized protein</fullName>
    </submittedName>
</protein>
<comment type="caution">
    <text evidence="1">The sequence shown here is derived from an EMBL/GenBank/DDBJ whole genome shotgun (WGS) entry which is preliminary data.</text>
</comment>
<evidence type="ECO:0000313" key="1">
    <source>
        <dbReference type="EMBL" id="PLW33339.1"/>
    </source>
</evidence>
<gene>
    <name evidence="1" type="ORF">PCASD_17997</name>
</gene>
<dbReference type="AlphaFoldDB" id="A0A2N5U6I0"/>
<accession>A0A2N5U6I0</accession>
<reference evidence="1 2" key="1">
    <citation type="submission" date="2017-11" db="EMBL/GenBank/DDBJ databases">
        <title>De novo assembly and phasing of dikaryotic genomes from two isolates of Puccinia coronata f. sp. avenae, the causal agent of oat crown rust.</title>
        <authorList>
            <person name="Miller M.E."/>
            <person name="Zhang Y."/>
            <person name="Omidvar V."/>
            <person name="Sperschneider J."/>
            <person name="Schwessinger B."/>
            <person name="Raley C."/>
            <person name="Palmer J.M."/>
            <person name="Garnica D."/>
            <person name="Upadhyaya N."/>
            <person name="Rathjen J."/>
            <person name="Taylor J.M."/>
            <person name="Park R.F."/>
            <person name="Dodds P.N."/>
            <person name="Hirsch C.D."/>
            <person name="Kianian S.F."/>
            <person name="Figueroa M."/>
        </authorList>
    </citation>
    <scope>NUCLEOTIDE SEQUENCE [LARGE SCALE GENOMIC DNA]</scope>
    <source>
        <strain evidence="1">12SD80</strain>
    </source>
</reference>
<proteinExistence type="predicted"/>
<name>A0A2N5U6I0_9BASI</name>
<dbReference type="Proteomes" id="UP000235392">
    <property type="component" value="Unassembled WGS sequence"/>
</dbReference>